<dbReference type="Proteomes" id="UP000004836">
    <property type="component" value="Unassembled WGS sequence"/>
</dbReference>
<dbReference type="AlphaFoldDB" id="J9DI34"/>
<evidence type="ECO:0000313" key="2">
    <source>
        <dbReference type="Proteomes" id="UP000004836"/>
    </source>
</evidence>
<keyword evidence="2" id="KW-1185">Reference proteome</keyword>
<reference evidence="1 2" key="1">
    <citation type="journal article" date="2012" name="J. Bacteriol.">
        <title>Genome Sequence of Strain IMCC14465, Isolated from the East Sea, Belonging to the PS1 Clade of Alphaproteobacteria.</title>
        <authorList>
            <person name="Yang S.J."/>
            <person name="Kang I."/>
            <person name="Cho J.C."/>
        </authorList>
    </citation>
    <scope>NUCLEOTIDE SEQUENCE [LARGE SCALE GENOMIC DNA]</scope>
    <source>
        <strain evidence="1 2">IMCC14465</strain>
    </source>
</reference>
<comment type="caution">
    <text evidence="1">The sequence shown here is derived from an EMBL/GenBank/DDBJ whole genome shotgun (WGS) entry which is preliminary data.</text>
</comment>
<dbReference type="EMBL" id="ALYF01000003">
    <property type="protein sequence ID" value="EJW21541.1"/>
    <property type="molecule type" value="Genomic_DNA"/>
</dbReference>
<proteinExistence type="predicted"/>
<gene>
    <name evidence="1" type="ORF">IMCC14465_13370</name>
</gene>
<name>J9DI34_9PROT</name>
<organism evidence="1 2">
    <name type="scientific">alpha proteobacterium IMCC14465</name>
    <dbReference type="NCBI Taxonomy" id="1220535"/>
    <lineage>
        <taxon>Bacteria</taxon>
        <taxon>Pseudomonadati</taxon>
        <taxon>Pseudomonadota</taxon>
        <taxon>Alphaproteobacteria</taxon>
        <taxon>PS1 clade</taxon>
    </lineage>
</organism>
<evidence type="ECO:0000313" key="1">
    <source>
        <dbReference type="EMBL" id="EJW21541.1"/>
    </source>
</evidence>
<sequence length="45" mass="5151">MIPKKAVFSVVIYSLRMTKTSDGDAGNLALSHLFYPPMWFYRQVA</sequence>
<dbReference type="STRING" id="1220535.IMCC14465_13370"/>
<protein>
    <submittedName>
        <fullName evidence="1">Uncharacterized protein</fullName>
    </submittedName>
</protein>
<accession>J9DI34</accession>